<dbReference type="InterPro" id="IPR050301">
    <property type="entry name" value="NTE"/>
</dbReference>
<dbReference type="PROSITE" id="PS51635">
    <property type="entry name" value="PNPLA"/>
    <property type="match status" value="1"/>
</dbReference>
<feature type="short sequence motif" description="GXGXXG" evidence="4">
    <location>
        <begin position="14"/>
        <end position="19"/>
    </location>
</feature>
<dbReference type="KEGG" id="hhu:AR456_17025"/>
<proteinExistence type="predicted"/>
<dbReference type="GO" id="GO:0016042">
    <property type="term" value="P:lipid catabolic process"/>
    <property type="evidence" value="ECO:0007669"/>
    <property type="project" value="UniProtKB-UniRule"/>
</dbReference>
<dbReference type="Proteomes" id="UP000019113">
    <property type="component" value="Unassembled WGS sequence"/>
</dbReference>
<keyword evidence="7" id="KW-1185">Reference proteome</keyword>
<keyword evidence="1 4" id="KW-0378">Hydrolase</keyword>
<feature type="short sequence motif" description="GXSXG" evidence="4">
    <location>
        <begin position="42"/>
        <end position="46"/>
    </location>
</feature>
<dbReference type="STRING" id="1178482.AR456_17025"/>
<evidence type="ECO:0000313" key="6">
    <source>
        <dbReference type="EMBL" id="ERL52287.1"/>
    </source>
</evidence>
<feature type="domain" description="PNPLA" evidence="5">
    <location>
        <begin position="10"/>
        <end position="209"/>
    </location>
</feature>
<dbReference type="PANTHER" id="PTHR14226:SF78">
    <property type="entry name" value="SLR0060 PROTEIN"/>
    <property type="match status" value="1"/>
</dbReference>
<name>W1N9Q9_9GAMM</name>
<dbReference type="InterPro" id="IPR002641">
    <property type="entry name" value="PNPLA_dom"/>
</dbReference>
<feature type="short sequence motif" description="DGA/G" evidence="4">
    <location>
        <begin position="196"/>
        <end position="198"/>
    </location>
</feature>
<evidence type="ECO:0000256" key="4">
    <source>
        <dbReference type="PROSITE-ProRule" id="PRU01161"/>
    </source>
</evidence>
<dbReference type="eggNOG" id="COG1752">
    <property type="taxonomic scope" value="Bacteria"/>
</dbReference>
<dbReference type="Pfam" id="PF01734">
    <property type="entry name" value="Patatin"/>
    <property type="match status" value="1"/>
</dbReference>
<sequence>MNRQAKRINLALQGGGAHGAFTWGVLDTLLDTPTIEIEAISGTSAGAMNAVIMADGLVTGGPEAAREKLANFWRAVADAASFSPLQRSPWDRLIGNWSLDYSPGHVFFDMMTRFWAPSQFNPLKYNPLRDILIDQVDFANVRRCDRLKLFVAATNALTGRVKIFHGGELSADMVMASACLPFLFEAVEIDGVPYWDGGYSGNPPLFPFYCETTSRDILIVQINPVERSSAPTDAVDILNRTNEITFNASLLKELRALNFIKRLIRDGTIDSPEYRDMLVHIIDSQELLKTLGASSKLNAEWEFLCHLRDLGRQRAENWLELHHDDLGQRDTVNLPEMFSGVMPIG</sequence>
<dbReference type="InterPro" id="IPR016035">
    <property type="entry name" value="Acyl_Trfase/lysoPLipase"/>
</dbReference>
<evidence type="ECO:0000259" key="5">
    <source>
        <dbReference type="PROSITE" id="PS51635"/>
    </source>
</evidence>
<dbReference type="RefSeq" id="WP_021818119.1">
    <property type="nucleotide sequence ID" value="NZ_AVBC01000019.1"/>
</dbReference>
<accession>W1N9Q9</accession>
<keyword evidence="2 4" id="KW-0442">Lipid degradation</keyword>
<organism evidence="6 7">
    <name type="scientific">Halomonas huangheensis</name>
    <dbReference type="NCBI Taxonomy" id="1178482"/>
    <lineage>
        <taxon>Bacteria</taxon>
        <taxon>Pseudomonadati</taxon>
        <taxon>Pseudomonadota</taxon>
        <taxon>Gammaproteobacteria</taxon>
        <taxon>Oceanospirillales</taxon>
        <taxon>Halomonadaceae</taxon>
        <taxon>Halomonas</taxon>
    </lineage>
</organism>
<dbReference type="OrthoDB" id="9807112at2"/>
<dbReference type="PANTHER" id="PTHR14226">
    <property type="entry name" value="NEUROPATHY TARGET ESTERASE/SWISS CHEESE D.MELANOGASTER"/>
    <property type="match status" value="1"/>
</dbReference>
<evidence type="ECO:0000256" key="2">
    <source>
        <dbReference type="ARBA" id="ARBA00022963"/>
    </source>
</evidence>
<dbReference type="AlphaFoldDB" id="W1N9Q9"/>
<feature type="active site" description="Nucleophile" evidence="4">
    <location>
        <position position="44"/>
    </location>
</feature>
<dbReference type="Gene3D" id="3.40.1090.10">
    <property type="entry name" value="Cytosolic phospholipase A2 catalytic domain"/>
    <property type="match status" value="2"/>
</dbReference>
<feature type="active site" description="Proton acceptor" evidence="4">
    <location>
        <position position="196"/>
    </location>
</feature>
<reference evidence="6 7" key="1">
    <citation type="submission" date="2013-08" db="EMBL/GenBank/DDBJ databases">
        <title>draft genome of Halomonas huanghegensis, strain BJGMM-B45T.</title>
        <authorList>
            <person name="Miao C."/>
            <person name="Wan Y."/>
            <person name="Jin W."/>
        </authorList>
    </citation>
    <scope>NUCLEOTIDE SEQUENCE [LARGE SCALE GENOMIC DNA]</scope>
    <source>
        <strain evidence="6 7">BJGMM-B45</strain>
    </source>
</reference>
<keyword evidence="3 4" id="KW-0443">Lipid metabolism</keyword>
<protein>
    <recommendedName>
        <fullName evidence="5">PNPLA domain-containing protein</fullName>
    </recommendedName>
</protein>
<evidence type="ECO:0000313" key="7">
    <source>
        <dbReference type="Proteomes" id="UP000019113"/>
    </source>
</evidence>
<evidence type="ECO:0000256" key="1">
    <source>
        <dbReference type="ARBA" id="ARBA00022801"/>
    </source>
</evidence>
<dbReference type="SUPFAM" id="SSF52151">
    <property type="entry name" value="FabD/lysophospholipase-like"/>
    <property type="match status" value="1"/>
</dbReference>
<comment type="caution">
    <text evidence="6">The sequence shown here is derived from an EMBL/GenBank/DDBJ whole genome shotgun (WGS) entry which is preliminary data.</text>
</comment>
<dbReference type="EMBL" id="AVBC01000019">
    <property type="protein sequence ID" value="ERL52287.1"/>
    <property type="molecule type" value="Genomic_DNA"/>
</dbReference>
<dbReference type="PATRIC" id="fig|1178482.3.peg.1160"/>
<gene>
    <name evidence="6" type="ORF">BJB45_09985</name>
</gene>
<dbReference type="GO" id="GO:0016787">
    <property type="term" value="F:hydrolase activity"/>
    <property type="evidence" value="ECO:0007669"/>
    <property type="project" value="UniProtKB-UniRule"/>
</dbReference>
<evidence type="ECO:0000256" key="3">
    <source>
        <dbReference type="ARBA" id="ARBA00023098"/>
    </source>
</evidence>